<protein>
    <recommendedName>
        <fullName evidence="3">Reverse transcriptase domain-containing protein</fullName>
    </recommendedName>
</protein>
<comment type="caution">
    <text evidence="1">The sequence shown here is derived from an EMBL/GenBank/DDBJ whole genome shotgun (WGS) entry which is preliminary data.</text>
</comment>
<proteinExistence type="predicted"/>
<evidence type="ECO:0000313" key="2">
    <source>
        <dbReference type="Proteomes" id="UP000233551"/>
    </source>
</evidence>
<evidence type="ECO:0000313" key="1">
    <source>
        <dbReference type="EMBL" id="PKI54264.1"/>
    </source>
</evidence>
<dbReference type="AlphaFoldDB" id="A0A2I0JDD3"/>
<keyword evidence="2" id="KW-1185">Reference proteome</keyword>
<sequence length="92" mass="10449">MSKSFKRFYRMSGLRLNPAKTELYCGGMTKKARQDMIHLSGFKAGSLPVRYLGLPFVPGRLADKECKPLIEKITARIEGWAHRNSLMRGGYN</sequence>
<accession>A0A2I0JDD3</accession>
<dbReference type="PANTHER" id="PTHR33116">
    <property type="entry name" value="REVERSE TRANSCRIPTASE ZINC-BINDING DOMAIN-CONTAINING PROTEIN-RELATED-RELATED"/>
    <property type="match status" value="1"/>
</dbReference>
<evidence type="ECO:0008006" key="3">
    <source>
        <dbReference type="Google" id="ProtNLM"/>
    </source>
</evidence>
<reference evidence="1 2" key="1">
    <citation type="submission" date="2017-11" db="EMBL/GenBank/DDBJ databases">
        <title>De-novo sequencing of pomegranate (Punica granatum L.) genome.</title>
        <authorList>
            <person name="Akparov Z."/>
            <person name="Amiraslanov A."/>
            <person name="Hajiyeva S."/>
            <person name="Abbasov M."/>
            <person name="Kaur K."/>
            <person name="Hamwieh A."/>
            <person name="Solovyev V."/>
            <person name="Salamov A."/>
            <person name="Braich B."/>
            <person name="Kosarev P."/>
            <person name="Mahmoud A."/>
            <person name="Hajiyev E."/>
            <person name="Babayeva S."/>
            <person name="Izzatullayeva V."/>
            <person name="Mammadov A."/>
            <person name="Mammadov A."/>
            <person name="Sharifova S."/>
            <person name="Ojaghi J."/>
            <person name="Eynullazada K."/>
            <person name="Bayramov B."/>
            <person name="Abdulazimova A."/>
            <person name="Shahmuradov I."/>
        </authorList>
    </citation>
    <scope>NUCLEOTIDE SEQUENCE [LARGE SCALE GENOMIC DNA]</scope>
    <source>
        <strain evidence="2">cv. AG2017</strain>
        <tissue evidence="1">Leaf</tissue>
    </source>
</reference>
<dbReference type="STRING" id="22663.A0A2I0JDD3"/>
<gene>
    <name evidence="1" type="ORF">CRG98_025324</name>
</gene>
<dbReference type="EMBL" id="PGOL01001794">
    <property type="protein sequence ID" value="PKI54264.1"/>
    <property type="molecule type" value="Genomic_DNA"/>
</dbReference>
<dbReference type="Proteomes" id="UP000233551">
    <property type="component" value="Unassembled WGS sequence"/>
</dbReference>
<organism evidence="1 2">
    <name type="scientific">Punica granatum</name>
    <name type="common">Pomegranate</name>
    <dbReference type="NCBI Taxonomy" id="22663"/>
    <lineage>
        <taxon>Eukaryota</taxon>
        <taxon>Viridiplantae</taxon>
        <taxon>Streptophyta</taxon>
        <taxon>Embryophyta</taxon>
        <taxon>Tracheophyta</taxon>
        <taxon>Spermatophyta</taxon>
        <taxon>Magnoliopsida</taxon>
        <taxon>eudicotyledons</taxon>
        <taxon>Gunneridae</taxon>
        <taxon>Pentapetalae</taxon>
        <taxon>rosids</taxon>
        <taxon>malvids</taxon>
        <taxon>Myrtales</taxon>
        <taxon>Lythraceae</taxon>
        <taxon>Punica</taxon>
    </lineage>
</organism>
<dbReference type="PANTHER" id="PTHR33116:SF84">
    <property type="entry name" value="RNA-DIRECTED DNA POLYMERASE"/>
    <property type="match status" value="1"/>
</dbReference>
<name>A0A2I0JDD3_PUNGR</name>